<feature type="repeat" description="TPR" evidence="3">
    <location>
        <begin position="77"/>
        <end position="110"/>
    </location>
</feature>
<accession>A0A1W2ANS4</accession>
<dbReference type="SUPFAM" id="SSF48452">
    <property type="entry name" value="TPR-like"/>
    <property type="match status" value="1"/>
</dbReference>
<reference evidence="4 5" key="1">
    <citation type="submission" date="2017-04" db="EMBL/GenBank/DDBJ databases">
        <authorList>
            <person name="Afonso C.L."/>
            <person name="Miller P.J."/>
            <person name="Scott M.A."/>
            <person name="Spackman E."/>
            <person name="Goraichik I."/>
            <person name="Dimitrov K.M."/>
            <person name="Suarez D.L."/>
            <person name="Swayne D.E."/>
        </authorList>
    </citation>
    <scope>NUCLEOTIDE SEQUENCE [LARGE SCALE GENOMIC DNA]</scope>
    <source>
        <strain evidence="4 5">DSM 5090</strain>
    </source>
</reference>
<gene>
    <name evidence="4" type="ORF">SAMN04488500_1063</name>
</gene>
<dbReference type="PANTHER" id="PTHR44858">
    <property type="entry name" value="TETRATRICOPEPTIDE REPEAT PROTEIN 6"/>
    <property type="match status" value="1"/>
</dbReference>
<evidence type="ECO:0000313" key="4">
    <source>
        <dbReference type="EMBL" id="SMC62357.1"/>
    </source>
</evidence>
<keyword evidence="1" id="KW-0677">Repeat</keyword>
<keyword evidence="5" id="KW-1185">Reference proteome</keyword>
<dbReference type="RefSeq" id="WP_176215438.1">
    <property type="nucleotide sequence ID" value="NZ_FWXI01000006.1"/>
</dbReference>
<feature type="repeat" description="TPR" evidence="3">
    <location>
        <begin position="43"/>
        <end position="76"/>
    </location>
</feature>
<dbReference type="InterPro" id="IPR050498">
    <property type="entry name" value="Ycf3"/>
</dbReference>
<dbReference type="SMART" id="SM00028">
    <property type="entry name" value="TPR"/>
    <property type="match status" value="2"/>
</dbReference>
<dbReference type="Pfam" id="PF13431">
    <property type="entry name" value="TPR_17"/>
    <property type="match status" value="1"/>
</dbReference>
<dbReference type="PANTHER" id="PTHR44858:SF1">
    <property type="entry name" value="UDP-N-ACETYLGLUCOSAMINE--PEPTIDE N-ACETYLGLUCOSAMINYLTRANSFERASE SPINDLY-RELATED"/>
    <property type="match status" value="1"/>
</dbReference>
<protein>
    <submittedName>
        <fullName evidence="4">Tetratricopeptide repeat-containing protein</fullName>
    </submittedName>
</protein>
<dbReference type="PROSITE" id="PS50005">
    <property type="entry name" value="TPR"/>
    <property type="match status" value="2"/>
</dbReference>
<keyword evidence="2 3" id="KW-0802">TPR repeat</keyword>
<dbReference type="Proteomes" id="UP000192738">
    <property type="component" value="Unassembled WGS sequence"/>
</dbReference>
<dbReference type="GO" id="GO:0046813">
    <property type="term" value="P:receptor-mediated virion attachment to host cell"/>
    <property type="evidence" value="ECO:0007669"/>
    <property type="project" value="TreeGrafter"/>
</dbReference>
<sequence length="133" mass="14951">MLAGKLPYQLLTSLLLVAILLLPSSVFAVKESIAVQNEHVLTSEQWFYKAKDYLSKNEYDNAIFAYSKAISLNPQYVEAYNNRGIAYHNKGQYDLAIADYNSAIQLNPQSAEVYNGRGNTYQLRGQHDLAIAD</sequence>
<evidence type="ECO:0000256" key="1">
    <source>
        <dbReference type="ARBA" id="ARBA00022737"/>
    </source>
</evidence>
<dbReference type="InterPro" id="IPR019734">
    <property type="entry name" value="TPR_rpt"/>
</dbReference>
<dbReference type="AlphaFoldDB" id="A0A1W2ANS4"/>
<evidence type="ECO:0000256" key="2">
    <source>
        <dbReference type="ARBA" id="ARBA00022803"/>
    </source>
</evidence>
<dbReference type="STRING" id="112901.SAMN04488500_1063"/>
<feature type="non-terminal residue" evidence="4">
    <location>
        <position position="133"/>
    </location>
</feature>
<evidence type="ECO:0000313" key="5">
    <source>
        <dbReference type="Proteomes" id="UP000192738"/>
    </source>
</evidence>
<name>A0A1W2ANS4_9FIRM</name>
<dbReference type="InterPro" id="IPR011990">
    <property type="entry name" value="TPR-like_helical_dom_sf"/>
</dbReference>
<dbReference type="EMBL" id="FWXI01000006">
    <property type="protein sequence ID" value="SMC62357.1"/>
    <property type="molecule type" value="Genomic_DNA"/>
</dbReference>
<dbReference type="Gene3D" id="1.25.40.10">
    <property type="entry name" value="Tetratricopeptide repeat domain"/>
    <property type="match status" value="1"/>
</dbReference>
<organism evidence="4 5">
    <name type="scientific">Sporomusa malonica</name>
    <dbReference type="NCBI Taxonomy" id="112901"/>
    <lineage>
        <taxon>Bacteria</taxon>
        <taxon>Bacillati</taxon>
        <taxon>Bacillota</taxon>
        <taxon>Negativicutes</taxon>
        <taxon>Selenomonadales</taxon>
        <taxon>Sporomusaceae</taxon>
        <taxon>Sporomusa</taxon>
    </lineage>
</organism>
<dbReference type="PROSITE" id="PS50293">
    <property type="entry name" value="TPR_REGION"/>
    <property type="match status" value="1"/>
</dbReference>
<proteinExistence type="predicted"/>
<dbReference type="GO" id="GO:0009279">
    <property type="term" value="C:cell outer membrane"/>
    <property type="evidence" value="ECO:0007669"/>
    <property type="project" value="TreeGrafter"/>
</dbReference>
<dbReference type="Pfam" id="PF13414">
    <property type="entry name" value="TPR_11"/>
    <property type="match status" value="1"/>
</dbReference>
<evidence type="ECO:0000256" key="3">
    <source>
        <dbReference type="PROSITE-ProRule" id="PRU00339"/>
    </source>
</evidence>